<dbReference type="EMBL" id="ML996690">
    <property type="protein sequence ID" value="KAF2402685.1"/>
    <property type="molecule type" value="Genomic_DNA"/>
</dbReference>
<dbReference type="PANTHER" id="PTHR42103">
    <property type="entry name" value="ALPHA/BETA-HYDROLASES SUPERFAMILY PROTEIN"/>
    <property type="match status" value="1"/>
</dbReference>
<protein>
    <recommendedName>
        <fullName evidence="4">AB hydrolase-1 domain-containing protein</fullName>
    </recommendedName>
</protein>
<dbReference type="Gene3D" id="3.40.50.1820">
    <property type="entry name" value="alpha/beta hydrolase"/>
    <property type="match status" value="1"/>
</dbReference>
<reference evidence="2" key="1">
    <citation type="journal article" date="2020" name="Stud. Mycol.">
        <title>101 Dothideomycetes genomes: a test case for predicting lifestyles and emergence of pathogens.</title>
        <authorList>
            <person name="Haridas S."/>
            <person name="Albert R."/>
            <person name="Binder M."/>
            <person name="Bloem J."/>
            <person name="Labutti K."/>
            <person name="Salamov A."/>
            <person name="Andreopoulos B."/>
            <person name="Baker S."/>
            <person name="Barry K."/>
            <person name="Bills G."/>
            <person name="Bluhm B."/>
            <person name="Cannon C."/>
            <person name="Castanera R."/>
            <person name="Culley D."/>
            <person name="Daum C."/>
            <person name="Ezra D."/>
            <person name="Gonzalez J."/>
            <person name="Henrissat B."/>
            <person name="Kuo A."/>
            <person name="Liang C."/>
            <person name="Lipzen A."/>
            <person name="Lutzoni F."/>
            <person name="Magnuson J."/>
            <person name="Mondo S."/>
            <person name="Nolan M."/>
            <person name="Ohm R."/>
            <person name="Pangilinan J."/>
            <person name="Park H.-J."/>
            <person name="Ramirez L."/>
            <person name="Alfaro M."/>
            <person name="Sun H."/>
            <person name="Tritt A."/>
            <person name="Yoshinaga Y."/>
            <person name="Zwiers L.-H."/>
            <person name="Turgeon B."/>
            <person name="Goodwin S."/>
            <person name="Spatafora J."/>
            <person name="Crous P."/>
            <person name="Grigoriev I."/>
        </authorList>
    </citation>
    <scope>NUCLEOTIDE SEQUENCE</scope>
    <source>
        <strain evidence="2">CBS 262.69</strain>
    </source>
</reference>
<keyword evidence="3" id="KW-1185">Reference proteome</keyword>
<evidence type="ECO:0008006" key="4">
    <source>
        <dbReference type="Google" id="ProtNLM"/>
    </source>
</evidence>
<dbReference type="SUPFAM" id="SSF53474">
    <property type="entry name" value="alpha/beta-Hydrolases"/>
    <property type="match status" value="1"/>
</dbReference>
<gene>
    <name evidence="2" type="ORF">EJ06DRAFT_579958</name>
</gene>
<evidence type="ECO:0000313" key="2">
    <source>
        <dbReference type="EMBL" id="KAF2402685.1"/>
    </source>
</evidence>
<dbReference type="AlphaFoldDB" id="A0A6G1I3X7"/>
<organism evidence="2 3">
    <name type="scientific">Trichodelitschia bisporula</name>
    <dbReference type="NCBI Taxonomy" id="703511"/>
    <lineage>
        <taxon>Eukaryota</taxon>
        <taxon>Fungi</taxon>
        <taxon>Dikarya</taxon>
        <taxon>Ascomycota</taxon>
        <taxon>Pezizomycotina</taxon>
        <taxon>Dothideomycetes</taxon>
        <taxon>Dothideomycetes incertae sedis</taxon>
        <taxon>Phaeotrichales</taxon>
        <taxon>Phaeotrichaceae</taxon>
        <taxon>Trichodelitschia</taxon>
    </lineage>
</organism>
<dbReference type="OrthoDB" id="10260961at2759"/>
<proteinExistence type="predicted"/>
<feature type="region of interest" description="Disordered" evidence="1">
    <location>
        <begin position="418"/>
        <end position="440"/>
    </location>
</feature>
<name>A0A6G1I3X7_9PEZI</name>
<evidence type="ECO:0000313" key="3">
    <source>
        <dbReference type="Proteomes" id="UP000799640"/>
    </source>
</evidence>
<dbReference type="PANTHER" id="PTHR42103:SF2">
    <property type="entry name" value="AB HYDROLASE-1 DOMAIN-CONTAINING PROTEIN"/>
    <property type="match status" value="1"/>
</dbReference>
<sequence length="440" mass="45307">MPLSPTFSFAIPSLHDGLPLDCRIFHPPSATPRPSGPPLPGHAPPLSLPIAIIAHPYAPLGGNYDDPIVCAAVREARDRGCVVGTFNFRGAPSSKGRSSWTGRAECDDYVSAASCLAHYAYFILQLARAAGVGCEDGALAAGVADMSLDGSAASSIPLPTQAVLPEGTIPLPAPSPDNPDTVPFILAGYSYGSLITTHLPTPAAIFTRAYGPASGPALRRVAWDLAVVSAARGHTGRAIPNAASFRPPPRPVYTSSHNTAELAVTQIGLVFQPAYLLLSPLLAPVSTFTAIPFGTQALQREKGALAKQLAEHPSLAVFGGEDGFTAARKVRAWAAGIEGPGSRFKAVEVPGAGHFWRENGVLGVLRGVVGGWIAGVLQGETVLEVRGAGGREGNGGVMDGLGDRMQVAEALVTMSGVESTAPGRCPSRDGAGPCTELHSG</sequence>
<dbReference type="InterPro" id="IPR029058">
    <property type="entry name" value="AB_hydrolase_fold"/>
</dbReference>
<evidence type="ECO:0000256" key="1">
    <source>
        <dbReference type="SAM" id="MobiDB-lite"/>
    </source>
</evidence>
<dbReference type="Proteomes" id="UP000799640">
    <property type="component" value="Unassembled WGS sequence"/>
</dbReference>
<accession>A0A6G1I3X7</accession>